<organism evidence="1 2">
    <name type="scientific">Pseudobdellovibrio exovorus JSS</name>
    <dbReference type="NCBI Taxonomy" id="1184267"/>
    <lineage>
        <taxon>Bacteria</taxon>
        <taxon>Pseudomonadati</taxon>
        <taxon>Bdellovibrionota</taxon>
        <taxon>Bdellovibrionia</taxon>
        <taxon>Bdellovibrionales</taxon>
        <taxon>Pseudobdellovibrionaceae</taxon>
        <taxon>Pseudobdellovibrio</taxon>
    </lineage>
</organism>
<accession>M4V502</accession>
<evidence type="ECO:0000313" key="1">
    <source>
        <dbReference type="EMBL" id="AGH94417.1"/>
    </source>
</evidence>
<dbReference type="PATRIC" id="fig|1184267.3.peg.200"/>
<evidence type="ECO:0008006" key="3">
    <source>
        <dbReference type="Google" id="ProtNLM"/>
    </source>
</evidence>
<keyword evidence="2" id="KW-1185">Reference proteome</keyword>
<evidence type="ECO:0000313" key="2">
    <source>
        <dbReference type="Proteomes" id="UP000012040"/>
    </source>
</evidence>
<dbReference type="eggNOG" id="COG2091">
    <property type="taxonomic scope" value="Bacteria"/>
</dbReference>
<gene>
    <name evidence="1" type="ORF">A11Q_197</name>
</gene>
<dbReference type="EMBL" id="CP003537">
    <property type="protein sequence ID" value="AGH94417.1"/>
    <property type="molecule type" value="Genomic_DNA"/>
</dbReference>
<dbReference type="GO" id="GO:0008897">
    <property type="term" value="F:holo-[acyl-carrier-protein] synthase activity"/>
    <property type="evidence" value="ECO:0007669"/>
    <property type="project" value="InterPro"/>
</dbReference>
<proteinExistence type="predicted"/>
<dbReference type="GO" id="GO:0000287">
    <property type="term" value="F:magnesium ion binding"/>
    <property type="evidence" value="ECO:0007669"/>
    <property type="project" value="InterPro"/>
</dbReference>
<dbReference type="RefSeq" id="WP_015468907.1">
    <property type="nucleotide sequence ID" value="NC_020813.1"/>
</dbReference>
<dbReference type="STRING" id="1184267.A11Q_197"/>
<protein>
    <recommendedName>
        <fullName evidence="3">4'-phosphopantetheinyl transferase domain-containing protein</fullName>
    </recommendedName>
</protein>
<dbReference type="Gene3D" id="3.90.470.20">
    <property type="entry name" value="4'-phosphopantetheinyl transferase domain"/>
    <property type="match status" value="2"/>
</dbReference>
<name>M4V502_9BACT</name>
<dbReference type="KEGG" id="bex:A11Q_197"/>
<reference evidence="1 2" key="1">
    <citation type="journal article" date="2013" name="ISME J.">
        <title>By their genes ye shall know them: genomic signatures of predatory bacteria.</title>
        <authorList>
            <person name="Pasternak Z."/>
            <person name="Pietrokovski S."/>
            <person name="Rotem O."/>
            <person name="Gophna U."/>
            <person name="Lurie-Weinberger M.N."/>
            <person name="Jurkevitch E."/>
        </authorList>
    </citation>
    <scope>NUCLEOTIDE SEQUENCE [LARGE SCALE GENOMIC DNA]</scope>
    <source>
        <strain evidence="1 2">JSS</strain>
    </source>
</reference>
<dbReference type="OrthoDB" id="9808281at2"/>
<dbReference type="SUPFAM" id="SSF56214">
    <property type="entry name" value="4'-phosphopantetheinyl transferase"/>
    <property type="match status" value="1"/>
</dbReference>
<dbReference type="InterPro" id="IPR037143">
    <property type="entry name" value="4-PPantetheinyl_Trfase_dom_sf"/>
</dbReference>
<sequence length="204" mass="23215">MAVDNAATSNPASLQSKILFIQQSIDPKMRLVLNPEWSSANPNYRSEIRGFLASKFSVHFSREQLALLADLNWIPQASRGFFSISHCRRVGGFSYSEKPHGFDVEEVRRISVDVLKRVCTSEEFAEATDHPEHLWVAKEAGLKSFLDATAIPLLVSDLTCTQWSSHYENQIFGFRLKSAKTLDFCLNQGFIFSHEEALYSLYFR</sequence>
<dbReference type="Proteomes" id="UP000012040">
    <property type="component" value="Chromosome"/>
</dbReference>
<dbReference type="HOGENOM" id="CLU_1341089_0_0_7"/>
<dbReference type="AlphaFoldDB" id="M4V502"/>